<accession>A0A371C6Q7</accession>
<feature type="compositionally biased region" description="Low complexity" evidence="1">
    <location>
        <begin position="403"/>
        <end position="422"/>
    </location>
</feature>
<feature type="region of interest" description="Disordered" evidence="1">
    <location>
        <begin position="434"/>
        <end position="505"/>
    </location>
</feature>
<feature type="compositionally biased region" description="Low complexity" evidence="1">
    <location>
        <begin position="819"/>
        <end position="840"/>
    </location>
</feature>
<feature type="compositionally biased region" description="Polar residues" evidence="1">
    <location>
        <begin position="308"/>
        <end position="344"/>
    </location>
</feature>
<feature type="compositionally biased region" description="Polar residues" evidence="1">
    <location>
        <begin position="740"/>
        <end position="752"/>
    </location>
</feature>
<evidence type="ECO:0000256" key="1">
    <source>
        <dbReference type="SAM" id="MobiDB-lite"/>
    </source>
</evidence>
<dbReference type="AlphaFoldDB" id="A0A371C6Q7"/>
<feature type="compositionally biased region" description="Pro residues" evidence="1">
    <location>
        <begin position="443"/>
        <end position="452"/>
    </location>
</feature>
<organism evidence="2 3">
    <name type="scientific">Yarrowia lipolytica</name>
    <name type="common">Candida lipolytica</name>
    <dbReference type="NCBI Taxonomy" id="4952"/>
    <lineage>
        <taxon>Eukaryota</taxon>
        <taxon>Fungi</taxon>
        <taxon>Dikarya</taxon>
        <taxon>Ascomycota</taxon>
        <taxon>Saccharomycotina</taxon>
        <taxon>Dipodascomycetes</taxon>
        <taxon>Dipodascales</taxon>
        <taxon>Dipodascales incertae sedis</taxon>
        <taxon>Yarrowia</taxon>
    </lineage>
</organism>
<feature type="compositionally biased region" description="Polar residues" evidence="1">
    <location>
        <begin position="700"/>
        <end position="733"/>
    </location>
</feature>
<proteinExistence type="predicted"/>
<feature type="region of interest" description="Disordered" evidence="1">
    <location>
        <begin position="641"/>
        <end position="789"/>
    </location>
</feature>
<protein>
    <submittedName>
        <fullName evidence="2">Uncharacterized protein</fullName>
    </submittedName>
</protein>
<feature type="region of interest" description="Disordered" evidence="1">
    <location>
        <begin position="809"/>
        <end position="890"/>
    </location>
</feature>
<dbReference type="VEuPathDB" id="FungiDB:YALI1_E34798g"/>
<feature type="compositionally biased region" description="Low complexity" evidence="1">
    <location>
        <begin position="646"/>
        <end position="655"/>
    </location>
</feature>
<gene>
    <name evidence="2" type="ORF">B0I71DRAFT_38254</name>
</gene>
<feature type="compositionally biased region" description="Basic residues" evidence="1">
    <location>
        <begin position="768"/>
        <end position="777"/>
    </location>
</feature>
<feature type="region of interest" description="Disordered" evidence="1">
    <location>
        <begin position="548"/>
        <end position="579"/>
    </location>
</feature>
<evidence type="ECO:0000313" key="2">
    <source>
        <dbReference type="EMBL" id="RDW25720.1"/>
    </source>
</evidence>
<dbReference type="Proteomes" id="UP000256601">
    <property type="component" value="Unassembled WGS sequence"/>
</dbReference>
<dbReference type="EMBL" id="KZ858995">
    <property type="protein sequence ID" value="RDW25720.1"/>
    <property type="molecule type" value="Genomic_DNA"/>
</dbReference>
<feature type="compositionally biased region" description="Low complexity" evidence="1">
    <location>
        <begin position="360"/>
        <end position="385"/>
    </location>
</feature>
<name>A0A371C6Q7_YARLL</name>
<feature type="compositionally biased region" description="Basic and acidic residues" evidence="1">
    <location>
        <begin position="856"/>
        <end position="890"/>
    </location>
</feature>
<feature type="region of interest" description="Disordered" evidence="1">
    <location>
        <begin position="297"/>
        <end position="422"/>
    </location>
</feature>
<feature type="compositionally biased region" description="Pro residues" evidence="1">
    <location>
        <begin position="345"/>
        <end position="359"/>
    </location>
</feature>
<feature type="compositionally biased region" description="Polar residues" evidence="1">
    <location>
        <begin position="464"/>
        <end position="488"/>
    </location>
</feature>
<reference evidence="2 3" key="1">
    <citation type="submission" date="2018-07" db="EMBL/GenBank/DDBJ databases">
        <title>Draft Genome Assemblies for Five Robust Yarrowia lipolytica Strains Exhibiting High Lipid Production and Pentose Sugar Utilization and Sugar Alcohol Secretion from Undetoxified Lignocellulosic Biomass Hydrolysates.</title>
        <authorList>
            <consortium name="DOE Joint Genome Institute"/>
            <person name="Walker C."/>
            <person name="Ryu S."/>
            <person name="Na H."/>
            <person name="Zane M."/>
            <person name="LaButti K."/>
            <person name="Lipzen A."/>
            <person name="Haridas S."/>
            <person name="Barry K."/>
            <person name="Grigoriev I.V."/>
            <person name="Quarterman J."/>
            <person name="Slininger P."/>
            <person name="Dien B."/>
            <person name="Trinh C.T."/>
        </authorList>
    </citation>
    <scope>NUCLEOTIDE SEQUENCE [LARGE SCALE GENOMIC DNA]</scope>
    <source>
        <strain evidence="2 3">YB392</strain>
    </source>
</reference>
<sequence>MLGFKSTYAEYLQFNNGLNAYLSRLGNEALWLKRCSVALVATLAARHVLCPINDNDTDETLLRLASVMEANSRVSPQQRPSVSSSALMISGADNDNYSETNIYELSQNVMAYILSKTDGQLRKLLEGISEPLDASSTIKKAFKLRRRREVKKLFSQTVDHVSTLRIKRDKRSLAIFVQHNLKKFRQLDVSLLDGCNALLGVDDIEDFEWLDESDSVNSFQSMFVPEDNEEVDGSASAETMDVSMEVLDEPQGASAHHVNDTTDIRFADTDPVLRAPSTTAAVAGGMTVANAQLSATLSTPDPAPVPAQPTTLATSQPPAHSLSVQPTSSDTNASAPVRASVSQSPRPPTVPAPAPPLSNPPETTVPSPAPVTPATSSRASPAAPALFKPAIPADHRPRPKAGSVSNDSSATASTTTSSTTPVTTFVATAAANGTTNAAISDPPAGPPAPAAAPPTRTAPVSDPMASTASLETNRSISSRSGTPLSTPKVQGWVARQAQRLRADQNKNVENFASKISGGGSGHSAGGLSVSQALFDKTNALREAIHAFRNTSTTPAPSAPKSTHWLPPATSNTTNPPGTKELVATVRTNRTRQKQLGALIGNAPENTIKQNYRREYKELDDAIRDAEAYLRKVCNVGPYATKRKARTSSSTSAPTSALPPPAQSRTTSAPRSTSTSSGASPAPNFPTSDPRIVESLPALHPNSTTVTTSAPRPASTSNTGLSIASQPRSDTNVGNDEVVSTEYSIAGSRNSTEGPIRSRGDSADEGRSPKRHQVHHVAHTPQLHHPQPHAATQELHDILDRSRTDQIRGHREDDLVWGQRTPVSASRPSSRSPSRHSTQSPGAVSHRFQPRPNPMPCHDHSPLQGVRDREEDHYSYRPGEDRGRELAMRLG</sequence>
<dbReference type="VEuPathDB" id="FungiDB:YALI0_E29425g"/>
<evidence type="ECO:0000313" key="3">
    <source>
        <dbReference type="Proteomes" id="UP000256601"/>
    </source>
</evidence>
<feature type="compositionally biased region" description="Basic and acidic residues" evidence="1">
    <location>
        <begin position="755"/>
        <end position="767"/>
    </location>
</feature>
<feature type="compositionally biased region" description="Low complexity" evidence="1">
    <location>
        <begin position="663"/>
        <end position="681"/>
    </location>
</feature>